<dbReference type="Gene3D" id="3.40.50.2300">
    <property type="match status" value="1"/>
</dbReference>
<evidence type="ECO:0000256" key="12">
    <source>
        <dbReference type="ARBA" id="ARBA00022840"/>
    </source>
</evidence>
<dbReference type="PANTHER" id="PTHR41523">
    <property type="entry name" value="TWO-COMPONENT SYSTEM SENSOR PROTEIN"/>
    <property type="match status" value="1"/>
</dbReference>
<dbReference type="EMBL" id="QFYP01000001">
    <property type="protein sequence ID" value="RAK61181.1"/>
    <property type="molecule type" value="Genomic_DNA"/>
</dbReference>
<name>A0A328B466_9CAUL</name>
<dbReference type="Gene3D" id="3.30.450.20">
    <property type="entry name" value="PAS domain"/>
    <property type="match status" value="2"/>
</dbReference>
<keyword evidence="20" id="KW-1185">Reference proteome</keyword>
<dbReference type="RefSeq" id="WP_111458473.1">
    <property type="nucleotide sequence ID" value="NZ_QFYP01000001.1"/>
</dbReference>
<dbReference type="EC" id="2.7.13.3" evidence="2"/>
<dbReference type="Pfam" id="PF08447">
    <property type="entry name" value="PAS_3"/>
    <property type="match status" value="2"/>
</dbReference>
<evidence type="ECO:0000256" key="2">
    <source>
        <dbReference type="ARBA" id="ARBA00012438"/>
    </source>
</evidence>
<evidence type="ECO:0000256" key="9">
    <source>
        <dbReference type="ARBA" id="ARBA00022737"/>
    </source>
</evidence>
<organism evidence="19 20">
    <name type="scientific">Phenylobacterium hankyongense</name>
    <dbReference type="NCBI Taxonomy" id="1813876"/>
    <lineage>
        <taxon>Bacteria</taxon>
        <taxon>Pseudomonadati</taxon>
        <taxon>Pseudomonadota</taxon>
        <taxon>Alphaproteobacteria</taxon>
        <taxon>Caulobacterales</taxon>
        <taxon>Caulobacteraceae</taxon>
        <taxon>Phenylobacterium</taxon>
    </lineage>
</organism>
<evidence type="ECO:0000256" key="16">
    <source>
        <dbReference type="SAM" id="MobiDB-lite"/>
    </source>
</evidence>
<dbReference type="SMART" id="SM00911">
    <property type="entry name" value="HWE_HK"/>
    <property type="match status" value="1"/>
</dbReference>
<evidence type="ECO:0000256" key="4">
    <source>
        <dbReference type="ARBA" id="ARBA00022553"/>
    </source>
</evidence>
<dbReference type="GO" id="GO:0004673">
    <property type="term" value="F:protein histidine kinase activity"/>
    <property type="evidence" value="ECO:0007669"/>
    <property type="project" value="UniProtKB-EC"/>
</dbReference>
<dbReference type="NCBIfam" id="TIGR00229">
    <property type="entry name" value="sensory_box"/>
    <property type="match status" value="2"/>
</dbReference>
<reference evidence="20" key="1">
    <citation type="submission" date="2018-05" db="EMBL/GenBank/DDBJ databases">
        <authorList>
            <person name="Li X."/>
        </authorList>
    </citation>
    <scope>NUCLEOTIDE SEQUENCE [LARGE SCALE GENOMIC DNA]</scope>
    <source>
        <strain evidence="20">HKS-05</strain>
    </source>
</reference>
<dbReference type="PROSITE" id="PS50113">
    <property type="entry name" value="PAC"/>
    <property type="match status" value="2"/>
</dbReference>
<evidence type="ECO:0000313" key="19">
    <source>
        <dbReference type="EMBL" id="RAK61181.1"/>
    </source>
</evidence>
<evidence type="ECO:0000259" key="18">
    <source>
        <dbReference type="PROSITE" id="PS50113"/>
    </source>
</evidence>
<evidence type="ECO:0000256" key="1">
    <source>
        <dbReference type="ARBA" id="ARBA00000085"/>
    </source>
</evidence>
<dbReference type="GO" id="GO:0009881">
    <property type="term" value="F:photoreceptor activity"/>
    <property type="evidence" value="ECO:0007669"/>
    <property type="project" value="UniProtKB-KW"/>
</dbReference>
<keyword evidence="5" id="KW-0716">Sensory transduction</keyword>
<dbReference type="Pfam" id="PF07536">
    <property type="entry name" value="HWE_HK"/>
    <property type="match status" value="1"/>
</dbReference>
<keyword evidence="12" id="KW-0067">ATP-binding</keyword>
<keyword evidence="10" id="KW-0547">Nucleotide-binding</keyword>
<evidence type="ECO:0000259" key="17">
    <source>
        <dbReference type="PROSITE" id="PS50112"/>
    </source>
</evidence>
<dbReference type="InterPro" id="IPR036890">
    <property type="entry name" value="HATPase_C_sf"/>
</dbReference>
<evidence type="ECO:0000256" key="7">
    <source>
        <dbReference type="ARBA" id="ARBA00022643"/>
    </source>
</evidence>
<accession>A0A328B466</accession>
<evidence type="ECO:0000256" key="3">
    <source>
        <dbReference type="ARBA" id="ARBA00022543"/>
    </source>
</evidence>
<evidence type="ECO:0000256" key="14">
    <source>
        <dbReference type="ARBA" id="ARBA00023026"/>
    </source>
</evidence>
<feature type="domain" description="PAC" evidence="18">
    <location>
        <begin position="362"/>
        <end position="414"/>
    </location>
</feature>
<evidence type="ECO:0000256" key="5">
    <source>
        <dbReference type="ARBA" id="ARBA00022606"/>
    </source>
</evidence>
<dbReference type="SUPFAM" id="SSF55785">
    <property type="entry name" value="PYP-like sensor domain (PAS domain)"/>
    <property type="match status" value="2"/>
</dbReference>
<keyword evidence="15" id="KW-0675">Receptor</keyword>
<feature type="domain" description="PAC" evidence="18">
    <location>
        <begin position="234"/>
        <end position="287"/>
    </location>
</feature>
<proteinExistence type="predicted"/>
<dbReference type="OrthoDB" id="9760752at2"/>
<feature type="compositionally biased region" description="Basic and acidic residues" evidence="16">
    <location>
        <begin position="612"/>
        <end position="624"/>
    </location>
</feature>
<dbReference type="InterPro" id="IPR000700">
    <property type="entry name" value="PAS-assoc_C"/>
</dbReference>
<keyword evidence="6" id="KW-0285">Flavoprotein</keyword>
<dbReference type="SUPFAM" id="SSF52172">
    <property type="entry name" value="CheY-like"/>
    <property type="match status" value="1"/>
</dbReference>
<dbReference type="AlphaFoldDB" id="A0A328B466"/>
<evidence type="ECO:0000256" key="13">
    <source>
        <dbReference type="ARBA" id="ARBA00022991"/>
    </source>
</evidence>
<feature type="region of interest" description="Disordered" evidence="16">
    <location>
        <begin position="612"/>
        <end position="637"/>
    </location>
</feature>
<sequence length="637" mass="69923">MTTPAASRSERVLILAPLGRDSQIAAAILHEAGLSVSVCRDLAELRTELDGEAGAALIVEEALQGPHYTDLVGWIDTQPAWSDFPIVILAGRGGGLERNPEVRRFSEALGNVSFLERPFHPTTLVSIMRTALRGRRRQYEARARIEAIRAADERLRLSEASLRLATEAAEVGTWDLDLQTNALTWSDRTKAMFGISPDRHCSMDDFYAGLHPEDAAATSVAFASALDPELRASYDVEYRTIGREDGVVRWVAAKGKGLFDDLGRCVRAIGTALDVTQRKAIEERLRNSEASLRLALDAGRLGAWELDLPDQILRASLTCKANFGREPDERFTYEDLLASVHPEDRSQMLGQLRQAVESGRDYDLEHRVLRPDGRIAWVLVRAQTTYAPDGSPVRMTGVSLDITERKYAEEHLRLMVNELNHRVKNSLATVQAIAAQTLRREEIPAHIRESLTSRLLALARAHDVLTDEKWSGASLREIAHQTAAPYEHAENDRFSISGPPQTLPPKTAIAVALAFHELATNAAKYGALSVPDGRVSIEWSVAPHPTDVALRLVWRETGGPPVSPPERTGFGTRLIERGLSADLGGAVKVSYPATGVVCTIEAVLPASLTEDEPARISERPDARRWQVRAGDASSSVN</sequence>
<evidence type="ECO:0000256" key="6">
    <source>
        <dbReference type="ARBA" id="ARBA00022630"/>
    </source>
</evidence>
<evidence type="ECO:0000256" key="10">
    <source>
        <dbReference type="ARBA" id="ARBA00022741"/>
    </source>
</evidence>
<keyword evidence="3" id="KW-0600">Photoreceptor protein</keyword>
<gene>
    <name evidence="19" type="ORF">DJ021_15875</name>
</gene>
<comment type="caution">
    <text evidence="19">The sequence shown here is derived from an EMBL/GenBank/DDBJ whole genome shotgun (WGS) entry which is preliminary data.</text>
</comment>
<keyword evidence="4" id="KW-0597">Phosphoprotein</keyword>
<keyword evidence="8" id="KW-0808">Transferase</keyword>
<feature type="domain" description="PAS" evidence="17">
    <location>
        <begin position="288"/>
        <end position="359"/>
    </location>
</feature>
<dbReference type="Gene3D" id="2.10.70.100">
    <property type="match status" value="2"/>
</dbReference>
<dbReference type="InterPro" id="IPR000014">
    <property type="entry name" value="PAS"/>
</dbReference>
<dbReference type="PANTHER" id="PTHR41523:SF7">
    <property type="entry name" value="HISTIDINE KINASE"/>
    <property type="match status" value="1"/>
</dbReference>
<dbReference type="InterPro" id="IPR001610">
    <property type="entry name" value="PAC"/>
</dbReference>
<evidence type="ECO:0000313" key="20">
    <source>
        <dbReference type="Proteomes" id="UP000249842"/>
    </source>
</evidence>
<keyword evidence="13" id="KW-0157">Chromophore</keyword>
<dbReference type="InterPro" id="IPR011006">
    <property type="entry name" value="CheY-like_superfamily"/>
</dbReference>
<keyword evidence="7" id="KW-0288">FMN</keyword>
<keyword evidence="14" id="KW-0843">Virulence</keyword>
<evidence type="ECO:0000256" key="8">
    <source>
        <dbReference type="ARBA" id="ARBA00022679"/>
    </source>
</evidence>
<comment type="catalytic activity">
    <reaction evidence="1">
        <text>ATP + protein L-histidine = ADP + protein N-phospho-L-histidine.</text>
        <dbReference type="EC" id="2.7.13.3"/>
    </reaction>
</comment>
<dbReference type="InterPro" id="IPR011102">
    <property type="entry name" value="Sig_transdc_His_kinase_HWE"/>
</dbReference>
<dbReference type="InterPro" id="IPR013655">
    <property type="entry name" value="PAS_fold_3"/>
</dbReference>
<evidence type="ECO:0000256" key="11">
    <source>
        <dbReference type="ARBA" id="ARBA00022777"/>
    </source>
</evidence>
<dbReference type="InterPro" id="IPR035965">
    <property type="entry name" value="PAS-like_dom_sf"/>
</dbReference>
<dbReference type="Gene3D" id="3.30.565.10">
    <property type="entry name" value="Histidine kinase-like ATPase, C-terminal domain"/>
    <property type="match status" value="1"/>
</dbReference>
<dbReference type="SMART" id="SM00086">
    <property type="entry name" value="PAC"/>
    <property type="match status" value="2"/>
</dbReference>
<dbReference type="Proteomes" id="UP000249842">
    <property type="component" value="Unassembled WGS sequence"/>
</dbReference>
<feature type="domain" description="PAS" evidence="17">
    <location>
        <begin position="158"/>
        <end position="229"/>
    </location>
</feature>
<dbReference type="GO" id="GO:0005524">
    <property type="term" value="F:ATP binding"/>
    <property type="evidence" value="ECO:0007669"/>
    <property type="project" value="UniProtKB-KW"/>
</dbReference>
<dbReference type="PROSITE" id="PS50112">
    <property type="entry name" value="PAS"/>
    <property type="match status" value="2"/>
</dbReference>
<keyword evidence="11" id="KW-0418">Kinase</keyword>
<dbReference type="CDD" id="cd00130">
    <property type="entry name" value="PAS"/>
    <property type="match status" value="2"/>
</dbReference>
<keyword evidence="9" id="KW-0677">Repeat</keyword>
<protein>
    <recommendedName>
        <fullName evidence="2">histidine kinase</fullName>
        <ecNumber evidence="2">2.7.13.3</ecNumber>
    </recommendedName>
</protein>
<evidence type="ECO:0000256" key="15">
    <source>
        <dbReference type="ARBA" id="ARBA00023170"/>
    </source>
</evidence>
<dbReference type="SMART" id="SM00091">
    <property type="entry name" value="PAS"/>
    <property type="match status" value="2"/>
</dbReference>